<accession>A0A7W6PD57</accession>
<feature type="domain" description="HTH gntR-type" evidence="4">
    <location>
        <begin position="8"/>
        <end position="75"/>
    </location>
</feature>
<dbReference type="EMBL" id="JACIDZ010000017">
    <property type="protein sequence ID" value="MBB4124107.1"/>
    <property type="molecule type" value="Genomic_DNA"/>
</dbReference>
<dbReference type="InterPro" id="IPR036388">
    <property type="entry name" value="WH-like_DNA-bd_sf"/>
</dbReference>
<dbReference type="GO" id="GO:0003700">
    <property type="term" value="F:DNA-binding transcription factor activity"/>
    <property type="evidence" value="ECO:0007669"/>
    <property type="project" value="InterPro"/>
</dbReference>
<keyword evidence="1" id="KW-0805">Transcription regulation</keyword>
<keyword evidence="6" id="KW-1185">Reference proteome</keyword>
<keyword evidence="2 5" id="KW-0238">DNA-binding</keyword>
<dbReference type="PANTHER" id="PTHR43537:SF45">
    <property type="entry name" value="GNTR FAMILY REGULATORY PROTEIN"/>
    <property type="match status" value="1"/>
</dbReference>
<dbReference type="CDD" id="cd07377">
    <property type="entry name" value="WHTH_GntR"/>
    <property type="match status" value="1"/>
</dbReference>
<keyword evidence="3" id="KW-0804">Transcription</keyword>
<dbReference type="Gene3D" id="1.20.120.530">
    <property type="entry name" value="GntR ligand-binding domain-like"/>
    <property type="match status" value="1"/>
</dbReference>
<reference evidence="5 6" key="1">
    <citation type="submission" date="2020-08" db="EMBL/GenBank/DDBJ databases">
        <title>Genomic Encyclopedia of Type Strains, Phase IV (KMG-IV): sequencing the most valuable type-strain genomes for metagenomic binning, comparative biology and taxonomic classification.</title>
        <authorList>
            <person name="Goeker M."/>
        </authorList>
    </citation>
    <scope>NUCLEOTIDE SEQUENCE [LARGE SCALE GENOMIC DNA]</scope>
    <source>
        <strain evidence="5 6">DSM 28101</strain>
    </source>
</reference>
<comment type="caution">
    <text evidence="5">The sequence shown here is derived from an EMBL/GenBank/DDBJ whole genome shotgun (WGS) entry which is preliminary data.</text>
</comment>
<dbReference type="Gene3D" id="1.10.10.10">
    <property type="entry name" value="Winged helix-like DNA-binding domain superfamily/Winged helix DNA-binding domain"/>
    <property type="match status" value="1"/>
</dbReference>
<evidence type="ECO:0000256" key="2">
    <source>
        <dbReference type="ARBA" id="ARBA00023125"/>
    </source>
</evidence>
<name>A0A7W6PD57_9HYPH</name>
<dbReference type="PROSITE" id="PS50949">
    <property type="entry name" value="HTH_GNTR"/>
    <property type="match status" value="1"/>
</dbReference>
<dbReference type="Pfam" id="PF07729">
    <property type="entry name" value="FCD"/>
    <property type="match status" value="1"/>
</dbReference>
<dbReference type="SMART" id="SM00895">
    <property type="entry name" value="FCD"/>
    <property type="match status" value="1"/>
</dbReference>
<dbReference type="InterPro" id="IPR036390">
    <property type="entry name" value="WH_DNA-bd_sf"/>
</dbReference>
<protein>
    <submittedName>
        <fullName evidence="5">DNA-binding GntR family transcriptional regulator</fullName>
    </submittedName>
</protein>
<organism evidence="5 6">
    <name type="scientific">Martelella radicis</name>
    <dbReference type="NCBI Taxonomy" id="1397476"/>
    <lineage>
        <taxon>Bacteria</taxon>
        <taxon>Pseudomonadati</taxon>
        <taxon>Pseudomonadota</taxon>
        <taxon>Alphaproteobacteria</taxon>
        <taxon>Hyphomicrobiales</taxon>
        <taxon>Aurantimonadaceae</taxon>
        <taxon>Martelella</taxon>
    </lineage>
</organism>
<dbReference type="GO" id="GO:0003677">
    <property type="term" value="F:DNA binding"/>
    <property type="evidence" value="ECO:0007669"/>
    <property type="project" value="UniProtKB-KW"/>
</dbReference>
<evidence type="ECO:0000313" key="6">
    <source>
        <dbReference type="Proteomes" id="UP000530571"/>
    </source>
</evidence>
<dbReference type="Proteomes" id="UP000530571">
    <property type="component" value="Unassembled WGS sequence"/>
</dbReference>
<dbReference type="InterPro" id="IPR000524">
    <property type="entry name" value="Tscrpt_reg_HTH_GntR"/>
</dbReference>
<dbReference type="Pfam" id="PF00392">
    <property type="entry name" value="GntR"/>
    <property type="match status" value="1"/>
</dbReference>
<evidence type="ECO:0000259" key="4">
    <source>
        <dbReference type="PROSITE" id="PS50949"/>
    </source>
</evidence>
<evidence type="ECO:0000256" key="3">
    <source>
        <dbReference type="ARBA" id="ARBA00023163"/>
    </source>
</evidence>
<dbReference type="InterPro" id="IPR011711">
    <property type="entry name" value="GntR_C"/>
</dbReference>
<gene>
    <name evidence="5" type="ORF">GGR30_004060</name>
</gene>
<dbReference type="SUPFAM" id="SSF48008">
    <property type="entry name" value="GntR ligand-binding domain-like"/>
    <property type="match status" value="1"/>
</dbReference>
<proteinExistence type="predicted"/>
<dbReference type="SMART" id="SM00345">
    <property type="entry name" value="HTH_GNTR"/>
    <property type="match status" value="1"/>
</dbReference>
<evidence type="ECO:0000256" key="1">
    <source>
        <dbReference type="ARBA" id="ARBA00023015"/>
    </source>
</evidence>
<dbReference type="PANTHER" id="PTHR43537">
    <property type="entry name" value="TRANSCRIPTIONAL REGULATOR, GNTR FAMILY"/>
    <property type="match status" value="1"/>
</dbReference>
<dbReference type="RefSeq" id="WP_183490380.1">
    <property type="nucleotide sequence ID" value="NZ_JACIDZ010000017.1"/>
</dbReference>
<dbReference type="AlphaFoldDB" id="A0A7W6PD57"/>
<dbReference type="PRINTS" id="PR00035">
    <property type="entry name" value="HTHGNTR"/>
</dbReference>
<sequence>MEKTSANGSMTDVAYDTIQNQIVTGALKSHELLSESEIARELNCGRTPVREALQRLKFEGFVEILPRRGILVTAVDVSKQLELLETRRPLENLVVTLACKRASDAQREEMRSLADRLESAIAEADRSRYLAINKAIHLLEAEAANNRFLQSQINVIHNLSRRFWFSFISDTHSFSKAAVCHADTLRAIADGDQEMAARHNSGLMDLLEAVTRQAIDQR</sequence>
<dbReference type="InterPro" id="IPR008920">
    <property type="entry name" value="TF_FadR/GntR_C"/>
</dbReference>
<dbReference type="SUPFAM" id="SSF46785">
    <property type="entry name" value="Winged helix' DNA-binding domain"/>
    <property type="match status" value="1"/>
</dbReference>
<evidence type="ECO:0000313" key="5">
    <source>
        <dbReference type="EMBL" id="MBB4124107.1"/>
    </source>
</evidence>